<protein>
    <submittedName>
        <fullName evidence="2">IS982 family transposase</fullName>
    </submittedName>
</protein>
<dbReference type="Proteomes" id="UP000279562">
    <property type="component" value="Unassembled WGS sequence"/>
</dbReference>
<sequence length="324" mass="37068">MNSRLCILLIFSKLKVNKLLIKKYRMHNLYAIFAKFLNICKQVAGNLVNESGNVPKRGVVPKFSDLEIVALSMTSEAVGIDSESLLFAKLQEYKSKIPNLISRRQYNDRRKTTSFLCNTIRERMASEIDGGEEFFCIDSKPIETCRFARSKRCRMGKKNIEKAPSIGYCASQGMYYYGYKLHTVCGLSGVIHSFDLTKACVHDIHFLKDVKADYSNCTVIADKGYISAQVQPDLFETANIRLEVPYRSNQKEWKPTFSAFAKARKRIETIFSQLCDQFMIIRNYAKDTDGLFARIIGKISALTILQYINYKNNKPIGRVKYALI</sequence>
<dbReference type="RefSeq" id="WP_125240224.1">
    <property type="nucleotide sequence ID" value="NZ_RQYF01000143.1"/>
</dbReference>
<dbReference type="NCBIfam" id="NF033520">
    <property type="entry name" value="transpos_IS982"/>
    <property type="match status" value="1"/>
</dbReference>
<proteinExistence type="predicted"/>
<evidence type="ECO:0000313" key="2">
    <source>
        <dbReference type="EMBL" id="RRD86535.1"/>
    </source>
</evidence>
<dbReference type="GO" id="GO:0004803">
    <property type="term" value="F:transposase activity"/>
    <property type="evidence" value="ECO:0007669"/>
    <property type="project" value="InterPro"/>
</dbReference>
<evidence type="ECO:0000259" key="1">
    <source>
        <dbReference type="Pfam" id="PF01609"/>
    </source>
</evidence>
<dbReference type="Pfam" id="PF01609">
    <property type="entry name" value="DDE_Tnp_1"/>
    <property type="match status" value="1"/>
</dbReference>
<gene>
    <name evidence="2" type="ORF">EII33_14015</name>
</gene>
<name>A0A3P1ZUT2_9BACE</name>
<dbReference type="GO" id="GO:0006313">
    <property type="term" value="P:DNA transposition"/>
    <property type="evidence" value="ECO:0007669"/>
    <property type="project" value="InterPro"/>
</dbReference>
<evidence type="ECO:0000313" key="3">
    <source>
        <dbReference type="Proteomes" id="UP000279562"/>
    </source>
</evidence>
<dbReference type="AlphaFoldDB" id="A0A3P1ZUT2"/>
<dbReference type="EMBL" id="RQYF01000143">
    <property type="protein sequence ID" value="RRD86535.1"/>
    <property type="molecule type" value="Genomic_DNA"/>
</dbReference>
<accession>A0A3P1ZUT2</accession>
<keyword evidence="3" id="KW-1185">Reference proteome</keyword>
<dbReference type="GO" id="GO:0003677">
    <property type="term" value="F:DNA binding"/>
    <property type="evidence" value="ECO:0007669"/>
    <property type="project" value="InterPro"/>
</dbReference>
<feature type="domain" description="Transposase IS4-like" evidence="1">
    <location>
        <begin position="131"/>
        <end position="303"/>
    </location>
</feature>
<organism evidence="2 3">
    <name type="scientific">Prevotella heparinolytica</name>
    <dbReference type="NCBI Taxonomy" id="28113"/>
    <lineage>
        <taxon>Bacteria</taxon>
        <taxon>Pseudomonadati</taxon>
        <taxon>Bacteroidota</taxon>
        <taxon>Bacteroidia</taxon>
        <taxon>Bacteroidales</taxon>
        <taxon>Bacteroidaceae</taxon>
        <taxon>Bacteroides</taxon>
    </lineage>
</organism>
<comment type="caution">
    <text evidence="2">The sequence shown here is derived from an EMBL/GenBank/DDBJ whole genome shotgun (WGS) entry which is preliminary data.</text>
</comment>
<dbReference type="InterPro" id="IPR002559">
    <property type="entry name" value="Transposase_11"/>
</dbReference>
<reference evidence="2 3" key="1">
    <citation type="submission" date="2018-11" db="EMBL/GenBank/DDBJ databases">
        <title>Genomes From Bacteria Associated with the Canine Oral Cavity: a Test Case for Automated Genome-Based Taxonomic Assignment.</title>
        <authorList>
            <person name="Coil D.A."/>
            <person name="Jospin G."/>
            <person name="Darling A.E."/>
            <person name="Wallis C."/>
            <person name="Davis I.J."/>
            <person name="Harris S."/>
            <person name="Eisen J.A."/>
            <person name="Holcombe L.J."/>
            <person name="O'Flynn C."/>
        </authorList>
    </citation>
    <scope>NUCLEOTIDE SEQUENCE [LARGE SCALE GENOMIC DNA]</scope>
    <source>
        <strain evidence="2 3">OH1047_COT-310</strain>
    </source>
</reference>